<dbReference type="EMBL" id="JACVVK020000005">
    <property type="protein sequence ID" value="KAK7507050.1"/>
    <property type="molecule type" value="Genomic_DNA"/>
</dbReference>
<organism evidence="1 2">
    <name type="scientific">Batillaria attramentaria</name>
    <dbReference type="NCBI Taxonomy" id="370345"/>
    <lineage>
        <taxon>Eukaryota</taxon>
        <taxon>Metazoa</taxon>
        <taxon>Spiralia</taxon>
        <taxon>Lophotrochozoa</taxon>
        <taxon>Mollusca</taxon>
        <taxon>Gastropoda</taxon>
        <taxon>Caenogastropoda</taxon>
        <taxon>Sorbeoconcha</taxon>
        <taxon>Cerithioidea</taxon>
        <taxon>Batillariidae</taxon>
        <taxon>Batillaria</taxon>
    </lineage>
</organism>
<comment type="caution">
    <text evidence="1">The sequence shown here is derived from an EMBL/GenBank/DDBJ whole genome shotgun (WGS) entry which is preliminary data.</text>
</comment>
<evidence type="ECO:0000313" key="2">
    <source>
        <dbReference type="Proteomes" id="UP001519460"/>
    </source>
</evidence>
<reference evidence="1 2" key="1">
    <citation type="journal article" date="2023" name="Sci. Data">
        <title>Genome assembly of the Korean intertidal mud-creeper Batillaria attramentaria.</title>
        <authorList>
            <person name="Patra A.K."/>
            <person name="Ho P.T."/>
            <person name="Jun S."/>
            <person name="Lee S.J."/>
            <person name="Kim Y."/>
            <person name="Won Y.J."/>
        </authorList>
    </citation>
    <scope>NUCLEOTIDE SEQUENCE [LARGE SCALE GENOMIC DNA]</scope>
    <source>
        <strain evidence="1">Wonlab-2016</strain>
    </source>
</reference>
<name>A0ABD0M542_9CAEN</name>
<proteinExistence type="predicted"/>
<dbReference type="AlphaFoldDB" id="A0ABD0M542"/>
<keyword evidence="2" id="KW-1185">Reference proteome</keyword>
<gene>
    <name evidence="1" type="ORF">BaRGS_00001901</name>
</gene>
<sequence>MKYPADFIDSSEGAHSVKWSERVGFPPCYSFITFHNALRRGHNAHLTTADREVSEVDLNAAANGRTVEGGWGSLQPRGKILGLVPLRNSSAFHTIRLGARPGLFSVPVRAQQGHPHALLRAFGGTAQCALCILTARLSREFRAWVIQTFGVVL</sequence>
<dbReference type="Proteomes" id="UP001519460">
    <property type="component" value="Unassembled WGS sequence"/>
</dbReference>
<evidence type="ECO:0000313" key="1">
    <source>
        <dbReference type="EMBL" id="KAK7507050.1"/>
    </source>
</evidence>
<accession>A0ABD0M542</accession>
<protein>
    <submittedName>
        <fullName evidence="1">Uncharacterized protein</fullName>
    </submittedName>
</protein>